<dbReference type="EMBL" id="CP033459">
    <property type="protein sequence ID" value="QFQ11640.1"/>
    <property type="molecule type" value="Genomic_DNA"/>
</dbReference>
<evidence type="ECO:0008006" key="3">
    <source>
        <dbReference type="Google" id="ProtNLM"/>
    </source>
</evidence>
<evidence type="ECO:0000313" key="2">
    <source>
        <dbReference type="Proteomes" id="UP000249375"/>
    </source>
</evidence>
<dbReference type="KEGG" id="alq:C7Y71_000560"/>
<keyword evidence="2" id="KW-1185">Reference proteome</keyword>
<protein>
    <recommendedName>
        <fullName evidence="3">Right-handed parallel beta-helix repeat-containing protein</fullName>
    </recommendedName>
</protein>
<gene>
    <name evidence="1" type="ORF">C7Y71_000560</name>
</gene>
<organism evidence="1 2">
    <name type="scientific">Pseudoprevotella muciniphila</name>
    <dbReference type="NCBI Taxonomy" id="2133944"/>
    <lineage>
        <taxon>Bacteria</taxon>
        <taxon>Pseudomonadati</taxon>
        <taxon>Bacteroidota</taxon>
        <taxon>Bacteroidia</taxon>
        <taxon>Bacteroidales</taxon>
        <taxon>Prevotellaceae</taxon>
        <taxon>Pseudoprevotella</taxon>
    </lineage>
</organism>
<dbReference type="SUPFAM" id="SSF51126">
    <property type="entry name" value="Pectin lyase-like"/>
    <property type="match status" value="1"/>
</dbReference>
<dbReference type="AlphaFoldDB" id="A0A5P8E412"/>
<reference evidence="1 2" key="1">
    <citation type="submission" date="2018-11" db="EMBL/GenBank/DDBJ databases">
        <authorList>
            <person name="Na S.W."/>
            <person name="Baik M."/>
        </authorList>
    </citation>
    <scope>NUCLEOTIDE SEQUENCE [LARGE SCALE GENOMIC DNA]</scope>
    <source>
        <strain evidence="1 2">E39</strain>
    </source>
</reference>
<dbReference type="InterPro" id="IPR011050">
    <property type="entry name" value="Pectin_lyase_fold/virulence"/>
</dbReference>
<sequence>MTGCLKDDEYTTSNMHRLKVSVDTIAFDTIISGQPTNTYTFTVYNNNDKSIRISRAYLDGGTASPFKVNIDGSYLVDGNGGGYEIGAKDSMRIFLFANVADEDSDQPIAYKDVLHFITEGGAESNVVLTAYGQSVITMKSVALTSDSTFSASRPYQIYDSLVVAEGATLTVNAGSRLYFHPKAKLIVRGRLVAIGSSTQPIMFRGDRLGEMFDSQPYDRIPAQWGGIIFTGSSFDNIINHCDIHSGTFGIQCDSSNTDQQKLTIENSIIHNMGGDCLTATMCKIYVGNSQISNALGNCVTLRGGAYDFIQCTIANFYAFRGGRGVALSYTNFDKDNELPLTAANFKNCLITGFSKDEIMGSKSDNADIPFSYLFQNCLLNTEKTEDAETIINCQWDTDDNEVAREKNFNPEFDYDQLIFYFTLNEKSLAVNNGDPAICSAYPLDLNGKNRTDGRPDIGCYEMIPQETSE</sequence>
<accession>A0A5P8E412</accession>
<evidence type="ECO:0000313" key="1">
    <source>
        <dbReference type="EMBL" id="QFQ11640.1"/>
    </source>
</evidence>
<dbReference type="Proteomes" id="UP000249375">
    <property type="component" value="Chromosome"/>
</dbReference>
<name>A0A5P8E412_9BACT</name>
<proteinExistence type="predicted"/>